<organism evidence="5 6">
    <name type="scientific">Amycolatopsis carbonis</name>
    <dbReference type="NCBI Taxonomy" id="715471"/>
    <lineage>
        <taxon>Bacteria</taxon>
        <taxon>Bacillati</taxon>
        <taxon>Actinomycetota</taxon>
        <taxon>Actinomycetes</taxon>
        <taxon>Pseudonocardiales</taxon>
        <taxon>Pseudonocardiaceae</taxon>
        <taxon>Amycolatopsis</taxon>
    </lineage>
</organism>
<dbReference type="RefSeq" id="WP_285973285.1">
    <property type="nucleotide sequence ID" value="NZ_CP127294.1"/>
</dbReference>
<dbReference type="PANTHER" id="PTHR43214:SF24">
    <property type="entry name" value="TRANSCRIPTIONAL REGULATORY PROTEIN NARL-RELATED"/>
    <property type="match status" value="1"/>
</dbReference>
<dbReference type="Pfam" id="PF00196">
    <property type="entry name" value="GerE"/>
    <property type="match status" value="1"/>
</dbReference>
<dbReference type="AlphaFoldDB" id="A0A9Y2MVB5"/>
<keyword evidence="6" id="KW-1185">Reference proteome</keyword>
<keyword evidence="2" id="KW-0238">DNA-binding</keyword>
<dbReference type="GO" id="GO:0006355">
    <property type="term" value="P:regulation of DNA-templated transcription"/>
    <property type="evidence" value="ECO:0007669"/>
    <property type="project" value="InterPro"/>
</dbReference>
<dbReference type="SMART" id="SM00421">
    <property type="entry name" value="HTH_LUXR"/>
    <property type="match status" value="1"/>
</dbReference>
<keyword evidence="3" id="KW-0804">Transcription</keyword>
<gene>
    <name evidence="5" type="ORF">QRX50_19035</name>
</gene>
<dbReference type="PRINTS" id="PR00038">
    <property type="entry name" value="HTHLUXR"/>
</dbReference>
<dbReference type="PROSITE" id="PS50043">
    <property type="entry name" value="HTH_LUXR_2"/>
    <property type="match status" value="1"/>
</dbReference>
<dbReference type="CDD" id="cd06170">
    <property type="entry name" value="LuxR_C_like"/>
    <property type="match status" value="1"/>
</dbReference>
<dbReference type="SUPFAM" id="SSF46894">
    <property type="entry name" value="C-terminal effector domain of the bipartite response regulators"/>
    <property type="match status" value="1"/>
</dbReference>
<reference evidence="5 6" key="1">
    <citation type="submission" date="2023-06" db="EMBL/GenBank/DDBJ databases">
        <authorList>
            <person name="Oyuntsetseg B."/>
            <person name="Kim S.B."/>
        </authorList>
    </citation>
    <scope>NUCLEOTIDE SEQUENCE [LARGE SCALE GENOMIC DNA]</scope>
    <source>
        <strain evidence="5 6">2-15</strain>
    </source>
</reference>
<dbReference type="EMBL" id="CP127294">
    <property type="protein sequence ID" value="WIX82720.1"/>
    <property type="molecule type" value="Genomic_DNA"/>
</dbReference>
<dbReference type="InterPro" id="IPR000792">
    <property type="entry name" value="Tscrpt_reg_LuxR_C"/>
</dbReference>
<dbReference type="KEGG" id="acab:QRX50_19035"/>
<evidence type="ECO:0000256" key="2">
    <source>
        <dbReference type="ARBA" id="ARBA00023125"/>
    </source>
</evidence>
<evidence type="ECO:0000256" key="3">
    <source>
        <dbReference type="ARBA" id="ARBA00023163"/>
    </source>
</evidence>
<protein>
    <submittedName>
        <fullName evidence="5">LuxR C-terminal-related transcriptional regulator</fullName>
    </submittedName>
</protein>
<sequence>MRRVQAAAVLTAPIVLLTADVREHSLLSLVSHGVVAVLDRTTATGADLADAVLSGANGSAVMSPRLLGTLVAQIRGLQRDVLEPLGYTGPGLSTREVEILRMLAEGVETREIAKTLVYSESTVKKDLASIIGRFNLRNRTQAVAFALRAGVL</sequence>
<evidence type="ECO:0000259" key="4">
    <source>
        <dbReference type="PROSITE" id="PS50043"/>
    </source>
</evidence>
<evidence type="ECO:0000313" key="6">
    <source>
        <dbReference type="Proteomes" id="UP001236014"/>
    </source>
</evidence>
<proteinExistence type="predicted"/>
<dbReference type="Proteomes" id="UP001236014">
    <property type="component" value="Chromosome"/>
</dbReference>
<dbReference type="GO" id="GO:0003677">
    <property type="term" value="F:DNA binding"/>
    <property type="evidence" value="ECO:0007669"/>
    <property type="project" value="UniProtKB-KW"/>
</dbReference>
<dbReference type="InterPro" id="IPR016032">
    <property type="entry name" value="Sig_transdc_resp-reg_C-effctor"/>
</dbReference>
<name>A0A9Y2MVB5_9PSEU</name>
<accession>A0A9Y2MVB5</accession>
<evidence type="ECO:0000313" key="5">
    <source>
        <dbReference type="EMBL" id="WIX82720.1"/>
    </source>
</evidence>
<dbReference type="Gene3D" id="3.40.50.2300">
    <property type="match status" value="1"/>
</dbReference>
<feature type="domain" description="HTH luxR-type" evidence="4">
    <location>
        <begin position="85"/>
        <end position="150"/>
    </location>
</feature>
<dbReference type="PANTHER" id="PTHR43214">
    <property type="entry name" value="TWO-COMPONENT RESPONSE REGULATOR"/>
    <property type="match status" value="1"/>
</dbReference>
<evidence type="ECO:0000256" key="1">
    <source>
        <dbReference type="ARBA" id="ARBA00023015"/>
    </source>
</evidence>
<dbReference type="InterPro" id="IPR039420">
    <property type="entry name" value="WalR-like"/>
</dbReference>
<dbReference type="PROSITE" id="PS00622">
    <property type="entry name" value="HTH_LUXR_1"/>
    <property type="match status" value="1"/>
</dbReference>
<keyword evidence="1" id="KW-0805">Transcription regulation</keyword>